<evidence type="ECO:0000256" key="1">
    <source>
        <dbReference type="SAM" id="MobiDB-lite"/>
    </source>
</evidence>
<proteinExistence type="predicted"/>
<organism evidence="2 3">
    <name type="scientific">Alkalihalobacterium chitinilyticum</name>
    <dbReference type="NCBI Taxonomy" id="2980103"/>
    <lineage>
        <taxon>Bacteria</taxon>
        <taxon>Bacillati</taxon>
        <taxon>Bacillota</taxon>
        <taxon>Bacilli</taxon>
        <taxon>Bacillales</taxon>
        <taxon>Bacillaceae</taxon>
        <taxon>Alkalihalobacterium</taxon>
    </lineage>
</organism>
<name>A0ABT5VDE0_9BACI</name>
<gene>
    <name evidence="2" type="ORF">N7Z68_08710</name>
</gene>
<keyword evidence="3" id="KW-1185">Reference proteome</keyword>
<reference evidence="2" key="1">
    <citation type="submission" date="2024-05" db="EMBL/GenBank/DDBJ databases">
        <title>Alkalihalobacillus sp. strain MEB203 novel alkaliphilic bacterium from Lonar Lake, India.</title>
        <authorList>
            <person name="Joshi A."/>
            <person name="Thite S."/>
            <person name="Mengade P."/>
        </authorList>
    </citation>
    <scope>NUCLEOTIDE SEQUENCE</scope>
    <source>
        <strain evidence="2">MEB 203</strain>
    </source>
</reference>
<evidence type="ECO:0000313" key="2">
    <source>
        <dbReference type="EMBL" id="MDE5413466.1"/>
    </source>
</evidence>
<evidence type="ECO:0000313" key="3">
    <source>
        <dbReference type="Proteomes" id="UP001148125"/>
    </source>
</evidence>
<protein>
    <submittedName>
        <fullName evidence="2">YfhD family protein</fullName>
    </submittedName>
</protein>
<sequence>MGRHHKQKARDKNKAGLPQTPKKDIKTDEQDLELAKELDDRYELKARPGYAPTEVDRK</sequence>
<dbReference type="Pfam" id="PF14151">
    <property type="entry name" value="YfhD"/>
    <property type="match status" value="1"/>
</dbReference>
<accession>A0ABT5VDE0</accession>
<comment type="caution">
    <text evidence="2">The sequence shown here is derived from an EMBL/GenBank/DDBJ whole genome shotgun (WGS) entry which is preliminary data.</text>
</comment>
<dbReference type="EMBL" id="JAOTPO010000005">
    <property type="protein sequence ID" value="MDE5413466.1"/>
    <property type="molecule type" value="Genomic_DNA"/>
</dbReference>
<dbReference type="RefSeq" id="WP_275118093.1">
    <property type="nucleotide sequence ID" value="NZ_JAOTPO010000005.1"/>
</dbReference>
<feature type="region of interest" description="Disordered" evidence="1">
    <location>
        <begin position="39"/>
        <end position="58"/>
    </location>
</feature>
<feature type="region of interest" description="Disordered" evidence="1">
    <location>
        <begin position="1"/>
        <end position="29"/>
    </location>
</feature>
<feature type="compositionally biased region" description="Basic residues" evidence="1">
    <location>
        <begin position="1"/>
        <end position="11"/>
    </location>
</feature>
<dbReference type="InterPro" id="IPR025435">
    <property type="entry name" value="YfhD-like"/>
</dbReference>
<dbReference type="Proteomes" id="UP001148125">
    <property type="component" value="Unassembled WGS sequence"/>
</dbReference>